<dbReference type="Proteomes" id="UP000051084">
    <property type="component" value="Unassembled WGS sequence"/>
</dbReference>
<dbReference type="InterPro" id="IPR007422">
    <property type="entry name" value="Peptidase_Prp"/>
</dbReference>
<accession>A0A0R1USN8</accession>
<dbReference type="EMBL" id="AZGC01000039">
    <property type="protein sequence ID" value="KRL93957.1"/>
    <property type="molecule type" value="Genomic_DNA"/>
</dbReference>
<dbReference type="GO" id="GO:0006508">
    <property type="term" value="P:proteolysis"/>
    <property type="evidence" value="ECO:0007669"/>
    <property type="project" value="UniProtKB-KW"/>
</dbReference>
<keyword evidence="1" id="KW-0690">Ribosome biogenesis</keyword>
<organism evidence="7 8">
    <name type="scientific">Limosilactobacillus equigenerosi DSM 18793 = JCM 14505</name>
    <dbReference type="NCBI Taxonomy" id="1423742"/>
    <lineage>
        <taxon>Bacteria</taxon>
        <taxon>Bacillati</taxon>
        <taxon>Bacillota</taxon>
        <taxon>Bacilli</taxon>
        <taxon>Lactobacillales</taxon>
        <taxon>Lactobacillaceae</taxon>
        <taxon>Limosilactobacillus</taxon>
    </lineage>
</organism>
<dbReference type="CDD" id="cd16332">
    <property type="entry name" value="Prp-like"/>
    <property type="match status" value="1"/>
</dbReference>
<evidence type="ECO:0000313" key="7">
    <source>
        <dbReference type="EMBL" id="KRL93957.1"/>
    </source>
</evidence>
<keyword evidence="3" id="KW-0378">Hydrolase</keyword>
<dbReference type="PATRIC" id="fig|1423742.4.peg.1480"/>
<comment type="caution">
    <text evidence="7">The sequence shown here is derived from an EMBL/GenBank/DDBJ whole genome shotgun (WGS) entry which is preliminary data.</text>
</comment>
<dbReference type="PANTHER" id="PTHR39178:SF1">
    <property type="entry name" value="RIBOSOMAL-PROCESSING CYSTEINE PROTEASE PRP"/>
    <property type="match status" value="1"/>
</dbReference>
<sequence length="107" mass="11618">MIRASIYRSDDAITSFQVTGHADAGPYGQDIVCAAVSVLTIAMVNGLQQVVHNDVVVNQDAENGGLMEVDHISTAREAQVLMQTLQNGLLDIQDSYPDNIEVKIFDK</sequence>
<dbReference type="SUPFAM" id="SSF118010">
    <property type="entry name" value="TM1457-like"/>
    <property type="match status" value="1"/>
</dbReference>
<evidence type="ECO:0000256" key="4">
    <source>
        <dbReference type="ARBA" id="ARBA00022807"/>
    </source>
</evidence>
<dbReference type="AlphaFoldDB" id="A0A0R1USN8"/>
<comment type="similarity">
    <text evidence="5">Belongs to the Prp family.</text>
</comment>
<dbReference type="RefSeq" id="WP_054652892.1">
    <property type="nucleotide sequence ID" value="NZ_AZGC01000039.1"/>
</dbReference>
<evidence type="ECO:0000256" key="2">
    <source>
        <dbReference type="ARBA" id="ARBA00022670"/>
    </source>
</evidence>
<dbReference type="OrthoDB" id="48998at2"/>
<dbReference type="GO" id="GO:0008234">
    <property type="term" value="F:cysteine-type peptidase activity"/>
    <property type="evidence" value="ECO:0007669"/>
    <property type="project" value="UniProtKB-KW"/>
</dbReference>
<name>A0A0R1USN8_9LACO</name>
<dbReference type="Gene3D" id="3.30.70.1490">
    <property type="entry name" value="Cysteine protease Prp"/>
    <property type="match status" value="1"/>
</dbReference>
<evidence type="ECO:0000313" key="8">
    <source>
        <dbReference type="Proteomes" id="UP000051084"/>
    </source>
</evidence>
<dbReference type="PANTHER" id="PTHR39178">
    <property type="entry name" value="HYPOTHETICAL RIBOSOME-ASSOCIATED PROTEIN"/>
    <property type="match status" value="1"/>
</dbReference>
<dbReference type="STRING" id="417373.GCA_001570685_00517"/>
<protein>
    <recommendedName>
        <fullName evidence="6">Ribosomal processing cysteine protease Prp</fullName>
    </recommendedName>
</protein>
<gene>
    <name evidence="7" type="ORF">FC21_GL001428</name>
</gene>
<evidence type="ECO:0000256" key="3">
    <source>
        <dbReference type="ARBA" id="ARBA00022801"/>
    </source>
</evidence>
<dbReference type="GO" id="GO:0042254">
    <property type="term" value="P:ribosome biogenesis"/>
    <property type="evidence" value="ECO:0007669"/>
    <property type="project" value="UniProtKB-KW"/>
</dbReference>
<evidence type="ECO:0000256" key="1">
    <source>
        <dbReference type="ARBA" id="ARBA00022517"/>
    </source>
</evidence>
<evidence type="ECO:0000256" key="6">
    <source>
        <dbReference type="ARBA" id="ARBA00044538"/>
    </source>
</evidence>
<reference evidence="7 8" key="1">
    <citation type="journal article" date="2015" name="Genome Announc.">
        <title>Expanding the biotechnology potential of lactobacilli through comparative genomics of 213 strains and associated genera.</title>
        <authorList>
            <person name="Sun Z."/>
            <person name="Harris H.M."/>
            <person name="McCann A."/>
            <person name="Guo C."/>
            <person name="Argimon S."/>
            <person name="Zhang W."/>
            <person name="Yang X."/>
            <person name="Jeffery I.B."/>
            <person name="Cooney J.C."/>
            <person name="Kagawa T.F."/>
            <person name="Liu W."/>
            <person name="Song Y."/>
            <person name="Salvetti E."/>
            <person name="Wrobel A."/>
            <person name="Rasinkangas P."/>
            <person name="Parkhill J."/>
            <person name="Rea M.C."/>
            <person name="O'Sullivan O."/>
            <person name="Ritari J."/>
            <person name="Douillard F.P."/>
            <person name="Paul Ross R."/>
            <person name="Yang R."/>
            <person name="Briner A.E."/>
            <person name="Felis G.E."/>
            <person name="de Vos W.M."/>
            <person name="Barrangou R."/>
            <person name="Klaenhammer T.R."/>
            <person name="Caufield P.W."/>
            <person name="Cui Y."/>
            <person name="Zhang H."/>
            <person name="O'Toole P.W."/>
        </authorList>
    </citation>
    <scope>NUCLEOTIDE SEQUENCE [LARGE SCALE GENOMIC DNA]</scope>
    <source>
        <strain evidence="7 8">DSM 18793</strain>
    </source>
</reference>
<keyword evidence="8" id="KW-1185">Reference proteome</keyword>
<keyword evidence="4" id="KW-0788">Thiol protease</keyword>
<proteinExistence type="inferred from homology"/>
<dbReference type="InterPro" id="IPR036764">
    <property type="entry name" value="Peptidase_Prp_sf"/>
</dbReference>
<evidence type="ECO:0000256" key="5">
    <source>
        <dbReference type="ARBA" id="ARBA00044503"/>
    </source>
</evidence>
<dbReference type="Pfam" id="PF04327">
    <property type="entry name" value="Peptidase_Prp"/>
    <property type="match status" value="1"/>
</dbReference>
<keyword evidence="2" id="KW-0645">Protease</keyword>